<dbReference type="SUPFAM" id="SSF52047">
    <property type="entry name" value="RNI-like"/>
    <property type="match status" value="1"/>
</dbReference>
<organism evidence="1 2">
    <name type="scientific">Cristinia sonorae</name>
    <dbReference type="NCBI Taxonomy" id="1940300"/>
    <lineage>
        <taxon>Eukaryota</taxon>
        <taxon>Fungi</taxon>
        <taxon>Dikarya</taxon>
        <taxon>Basidiomycota</taxon>
        <taxon>Agaricomycotina</taxon>
        <taxon>Agaricomycetes</taxon>
        <taxon>Agaricomycetidae</taxon>
        <taxon>Agaricales</taxon>
        <taxon>Pleurotineae</taxon>
        <taxon>Stephanosporaceae</taxon>
        <taxon>Cristinia</taxon>
    </lineage>
</organism>
<dbReference type="InterPro" id="IPR032675">
    <property type="entry name" value="LRR_dom_sf"/>
</dbReference>
<proteinExistence type="predicted"/>
<keyword evidence="2" id="KW-1185">Reference proteome</keyword>
<dbReference type="EMBL" id="JAEVFJ010000009">
    <property type="protein sequence ID" value="KAH8102448.1"/>
    <property type="molecule type" value="Genomic_DNA"/>
</dbReference>
<dbReference type="AlphaFoldDB" id="A0A8K0USJ2"/>
<gene>
    <name evidence="1" type="ORF">BXZ70DRAFT_1006371</name>
</gene>
<dbReference type="Proteomes" id="UP000813824">
    <property type="component" value="Unassembled WGS sequence"/>
</dbReference>
<dbReference type="OrthoDB" id="2951834at2759"/>
<comment type="caution">
    <text evidence="1">The sequence shown here is derived from an EMBL/GenBank/DDBJ whole genome shotgun (WGS) entry which is preliminary data.</text>
</comment>
<dbReference type="Gene3D" id="3.80.10.10">
    <property type="entry name" value="Ribonuclease Inhibitor"/>
    <property type="match status" value="1"/>
</dbReference>
<evidence type="ECO:0000313" key="1">
    <source>
        <dbReference type="EMBL" id="KAH8102448.1"/>
    </source>
</evidence>
<evidence type="ECO:0000313" key="2">
    <source>
        <dbReference type="Proteomes" id="UP000813824"/>
    </source>
</evidence>
<sequence>MSLLSLPVELRCNIYDAFLAIHTHVWYREQPSNTHLRLLLVSKQIHAEATHILSRYISLLHERQIVAFVKSSADFTRVTHADVANDGRLVQLHTCASQEGELHPLSQLHVALSLLSSLQHLRVFECRQGVPFHGSTASRLTLQSELAMFPAQSCPTLLTYELMLFPGTRARPFSILPSTSLRTLRLSGDCLLPASTPLPHLTHLSLHGVDGNFFDRHAFTECFPAMSRLETFSYALLTKTGFELRNVHLESLVQASGSSLRKLVLIDCNRLTSTTIAHCLASMPNLEYFALSLITVEELHTNFLTSLPSPIRVLKLKVVNAWYAVALQREEKMLCDTIEVLLRTTPFSYVALNLRASVIEGQRADTLKQIAQTQGISLSIGPWETDEHI</sequence>
<protein>
    <submittedName>
        <fullName evidence="1">Uncharacterized protein</fullName>
    </submittedName>
</protein>
<accession>A0A8K0USJ2</accession>
<name>A0A8K0USJ2_9AGAR</name>
<reference evidence="1" key="1">
    <citation type="journal article" date="2021" name="New Phytol.">
        <title>Evolutionary innovations through gain and loss of genes in the ectomycorrhizal Boletales.</title>
        <authorList>
            <person name="Wu G."/>
            <person name="Miyauchi S."/>
            <person name="Morin E."/>
            <person name="Kuo A."/>
            <person name="Drula E."/>
            <person name="Varga T."/>
            <person name="Kohler A."/>
            <person name="Feng B."/>
            <person name="Cao Y."/>
            <person name="Lipzen A."/>
            <person name="Daum C."/>
            <person name="Hundley H."/>
            <person name="Pangilinan J."/>
            <person name="Johnson J."/>
            <person name="Barry K."/>
            <person name="LaButti K."/>
            <person name="Ng V."/>
            <person name="Ahrendt S."/>
            <person name="Min B."/>
            <person name="Choi I.G."/>
            <person name="Park H."/>
            <person name="Plett J.M."/>
            <person name="Magnuson J."/>
            <person name="Spatafora J.W."/>
            <person name="Nagy L.G."/>
            <person name="Henrissat B."/>
            <person name="Grigoriev I.V."/>
            <person name="Yang Z.L."/>
            <person name="Xu J."/>
            <person name="Martin F.M."/>
        </authorList>
    </citation>
    <scope>NUCLEOTIDE SEQUENCE</scope>
    <source>
        <strain evidence="1">KKN 215</strain>
    </source>
</reference>